<dbReference type="EMBL" id="JACSNR010000002">
    <property type="protein sequence ID" value="MBM6922663.1"/>
    <property type="molecule type" value="Genomic_DNA"/>
</dbReference>
<reference evidence="2 3" key="1">
    <citation type="journal article" date="2021" name="Sci. Rep.">
        <title>The distribution of antibiotic resistance genes in chicken gut microbiota commensals.</title>
        <authorList>
            <person name="Juricova H."/>
            <person name="Matiasovicova J."/>
            <person name="Kubasova T."/>
            <person name="Cejkova D."/>
            <person name="Rychlik I."/>
        </authorList>
    </citation>
    <scope>NUCLEOTIDE SEQUENCE [LARGE SCALE GENOMIC DNA]</scope>
    <source>
        <strain evidence="2 3">An564</strain>
    </source>
</reference>
<dbReference type="InterPro" id="IPR058404">
    <property type="entry name" value="DUF8091"/>
</dbReference>
<dbReference type="Proteomes" id="UP000724149">
    <property type="component" value="Unassembled WGS sequence"/>
</dbReference>
<dbReference type="Pfam" id="PF26351">
    <property type="entry name" value="DUF8091"/>
    <property type="match status" value="1"/>
</dbReference>
<feature type="domain" description="DUF8091" evidence="1">
    <location>
        <begin position="16"/>
        <end position="166"/>
    </location>
</feature>
<sequence length="237" mass="26831">MSGDCEFRFSTLSERTLHRAVKDYLEPNRQYQEVPVAGFVADIFRDGQLLEVQTGSVTPLVKKLLRLPKEYPVTIVLPIVREKTLVILSEEGELLSRRRSPKKGGWWEAYYQLPRLLPLAERPGVRLRLILVDADEYRTETPSKRVGRSLCRRLDRVPTAFGEELDLAFPTELGALLPPGLPDPFTREELRKLTRLSVRGMSGGLSALMKLGAVRPAGKDGRRTLYERVNPQGVKQP</sequence>
<evidence type="ECO:0000259" key="1">
    <source>
        <dbReference type="Pfam" id="PF26351"/>
    </source>
</evidence>
<proteinExistence type="predicted"/>
<accession>A0ABS2GMA7</accession>
<organism evidence="2 3">
    <name type="scientific">Hydrogenoanaerobacterium saccharovorans</name>
    <dbReference type="NCBI Taxonomy" id="474960"/>
    <lineage>
        <taxon>Bacteria</taxon>
        <taxon>Bacillati</taxon>
        <taxon>Bacillota</taxon>
        <taxon>Clostridia</taxon>
        <taxon>Eubacteriales</taxon>
        <taxon>Oscillospiraceae</taxon>
        <taxon>Hydrogenoanaerobacterium</taxon>
    </lineage>
</organism>
<evidence type="ECO:0000313" key="3">
    <source>
        <dbReference type="Proteomes" id="UP000724149"/>
    </source>
</evidence>
<gene>
    <name evidence="2" type="ORF">H9X81_02990</name>
</gene>
<name>A0ABS2GMA7_9FIRM</name>
<evidence type="ECO:0000313" key="2">
    <source>
        <dbReference type="EMBL" id="MBM6922663.1"/>
    </source>
</evidence>
<dbReference type="RefSeq" id="WP_204719695.1">
    <property type="nucleotide sequence ID" value="NZ_JACSNR010000002.1"/>
</dbReference>
<protein>
    <recommendedName>
        <fullName evidence="1">DUF8091 domain-containing protein</fullName>
    </recommendedName>
</protein>
<comment type="caution">
    <text evidence="2">The sequence shown here is derived from an EMBL/GenBank/DDBJ whole genome shotgun (WGS) entry which is preliminary data.</text>
</comment>
<keyword evidence="3" id="KW-1185">Reference proteome</keyword>